<protein>
    <submittedName>
        <fullName evidence="1">Uncharacterized protein</fullName>
    </submittedName>
</protein>
<gene>
    <name evidence="1" type="ORF">DW753_14515</name>
</gene>
<evidence type="ECO:0000313" key="2">
    <source>
        <dbReference type="Proteomes" id="UP000285290"/>
    </source>
</evidence>
<sequence length="46" mass="5589">MELYEVTEEYVSYLRRFEPKKILSNADHKNSRKFIGLIIKKEKLTE</sequence>
<dbReference type="InterPro" id="IPR053735">
    <property type="entry name" value="Type_III_TA_endoRNase"/>
</dbReference>
<comment type="caution">
    <text evidence="1">The sequence shown here is derived from an EMBL/GenBank/DDBJ whole genome shotgun (WGS) entry which is preliminary data.</text>
</comment>
<proteinExistence type="predicted"/>
<organism evidence="1 2">
    <name type="scientific">Agathobacter rectalis</name>
    <dbReference type="NCBI Taxonomy" id="39491"/>
    <lineage>
        <taxon>Bacteria</taxon>
        <taxon>Bacillati</taxon>
        <taxon>Bacillota</taxon>
        <taxon>Clostridia</taxon>
        <taxon>Lachnospirales</taxon>
        <taxon>Lachnospiraceae</taxon>
        <taxon>Agathobacter</taxon>
    </lineage>
</organism>
<dbReference type="Gene3D" id="3.10.129.130">
    <property type="match status" value="1"/>
</dbReference>
<dbReference type="Proteomes" id="UP000285290">
    <property type="component" value="Unassembled WGS sequence"/>
</dbReference>
<reference evidence="1 2" key="1">
    <citation type="submission" date="2018-08" db="EMBL/GenBank/DDBJ databases">
        <title>A genome reference for cultivated species of the human gut microbiota.</title>
        <authorList>
            <person name="Zou Y."/>
            <person name="Xue W."/>
            <person name="Luo G."/>
        </authorList>
    </citation>
    <scope>NUCLEOTIDE SEQUENCE [LARGE SCALE GENOMIC DNA]</scope>
    <source>
        <strain evidence="1 2">AM29-10</strain>
    </source>
</reference>
<name>A0A414IQ94_9FIRM</name>
<dbReference type="RefSeq" id="WP_117998485.1">
    <property type="nucleotide sequence ID" value="NZ_QRWI01000032.1"/>
</dbReference>
<dbReference type="GO" id="GO:0004521">
    <property type="term" value="F:RNA endonuclease activity"/>
    <property type="evidence" value="ECO:0007669"/>
    <property type="project" value="InterPro"/>
</dbReference>
<dbReference type="AlphaFoldDB" id="A0A414IQ94"/>
<dbReference type="EMBL" id="QSKC01000031">
    <property type="protein sequence ID" value="RHE30303.1"/>
    <property type="molecule type" value="Genomic_DNA"/>
</dbReference>
<accession>A0A414IQ94</accession>
<dbReference type="GO" id="GO:0003723">
    <property type="term" value="F:RNA binding"/>
    <property type="evidence" value="ECO:0007669"/>
    <property type="project" value="InterPro"/>
</dbReference>
<evidence type="ECO:0000313" key="1">
    <source>
        <dbReference type="EMBL" id="RHE30303.1"/>
    </source>
</evidence>